<dbReference type="SUPFAM" id="SSF54001">
    <property type="entry name" value="Cysteine proteinases"/>
    <property type="match status" value="1"/>
</dbReference>
<dbReference type="InterPro" id="IPR038765">
    <property type="entry name" value="Papain-like_cys_pep_sf"/>
</dbReference>
<dbReference type="GO" id="GO:0008234">
    <property type="term" value="F:cysteine-type peptidase activity"/>
    <property type="evidence" value="ECO:0007669"/>
    <property type="project" value="InterPro"/>
</dbReference>
<dbReference type="InterPro" id="IPR000668">
    <property type="entry name" value="Peptidase_C1A_C"/>
</dbReference>
<keyword evidence="2" id="KW-0645">Protease</keyword>
<keyword evidence="4" id="KW-1185">Reference proteome</keyword>
<gene>
    <name evidence="2" type="ordered locus">MTR_4g126080</name>
</gene>
<reference evidence="3" key="3">
    <citation type="submission" date="2015-04" db="UniProtKB">
        <authorList>
            <consortium name="EnsemblPlants"/>
        </authorList>
    </citation>
    <scope>IDENTIFICATION</scope>
    <source>
        <strain evidence="3">cv. Jemalong A17</strain>
    </source>
</reference>
<evidence type="ECO:0000313" key="4">
    <source>
        <dbReference type="Proteomes" id="UP000002051"/>
    </source>
</evidence>
<reference evidence="2 4" key="1">
    <citation type="journal article" date="2011" name="Nature">
        <title>The Medicago genome provides insight into the evolution of rhizobial symbioses.</title>
        <authorList>
            <person name="Young N.D."/>
            <person name="Debelle F."/>
            <person name="Oldroyd G.E."/>
            <person name="Geurts R."/>
            <person name="Cannon S.B."/>
            <person name="Udvardi M.K."/>
            <person name="Benedito V.A."/>
            <person name="Mayer K.F."/>
            <person name="Gouzy J."/>
            <person name="Schoof H."/>
            <person name="Van de Peer Y."/>
            <person name="Proost S."/>
            <person name="Cook D.R."/>
            <person name="Meyers B.C."/>
            <person name="Spannagl M."/>
            <person name="Cheung F."/>
            <person name="De Mita S."/>
            <person name="Krishnakumar V."/>
            <person name="Gundlach H."/>
            <person name="Zhou S."/>
            <person name="Mudge J."/>
            <person name="Bharti A.K."/>
            <person name="Murray J.D."/>
            <person name="Naoumkina M.A."/>
            <person name="Rosen B."/>
            <person name="Silverstein K.A."/>
            <person name="Tang H."/>
            <person name="Rombauts S."/>
            <person name="Zhao P.X."/>
            <person name="Zhou P."/>
            <person name="Barbe V."/>
            <person name="Bardou P."/>
            <person name="Bechner M."/>
            <person name="Bellec A."/>
            <person name="Berger A."/>
            <person name="Berges H."/>
            <person name="Bidwell S."/>
            <person name="Bisseling T."/>
            <person name="Choisne N."/>
            <person name="Couloux A."/>
            <person name="Denny R."/>
            <person name="Deshpande S."/>
            <person name="Dai X."/>
            <person name="Doyle J.J."/>
            <person name="Dudez A.M."/>
            <person name="Farmer A.D."/>
            <person name="Fouteau S."/>
            <person name="Franken C."/>
            <person name="Gibelin C."/>
            <person name="Gish J."/>
            <person name="Goldstein S."/>
            <person name="Gonzalez A.J."/>
            <person name="Green P.J."/>
            <person name="Hallab A."/>
            <person name="Hartog M."/>
            <person name="Hua A."/>
            <person name="Humphray S.J."/>
            <person name="Jeong D.H."/>
            <person name="Jing Y."/>
            <person name="Jocker A."/>
            <person name="Kenton S.M."/>
            <person name="Kim D.J."/>
            <person name="Klee K."/>
            <person name="Lai H."/>
            <person name="Lang C."/>
            <person name="Lin S."/>
            <person name="Macmil S.L."/>
            <person name="Magdelenat G."/>
            <person name="Matthews L."/>
            <person name="McCorrison J."/>
            <person name="Monaghan E.L."/>
            <person name="Mun J.H."/>
            <person name="Najar F.Z."/>
            <person name="Nicholson C."/>
            <person name="Noirot C."/>
            <person name="O'Bleness M."/>
            <person name="Paule C.R."/>
            <person name="Poulain J."/>
            <person name="Prion F."/>
            <person name="Qin B."/>
            <person name="Qu C."/>
            <person name="Retzel E.F."/>
            <person name="Riddle C."/>
            <person name="Sallet E."/>
            <person name="Samain S."/>
            <person name="Samson N."/>
            <person name="Sanders I."/>
            <person name="Saurat O."/>
            <person name="Scarpelli C."/>
            <person name="Schiex T."/>
            <person name="Segurens B."/>
            <person name="Severin A.J."/>
            <person name="Sherrier D.J."/>
            <person name="Shi R."/>
            <person name="Sims S."/>
            <person name="Singer S.R."/>
            <person name="Sinharoy S."/>
            <person name="Sterck L."/>
            <person name="Viollet A."/>
            <person name="Wang B.B."/>
            <person name="Wang K."/>
            <person name="Wang M."/>
            <person name="Wang X."/>
            <person name="Warfsmann J."/>
            <person name="Weissenbach J."/>
            <person name="White D.D."/>
            <person name="White J.D."/>
            <person name="Wiley G.B."/>
            <person name="Wincker P."/>
            <person name="Xing Y."/>
            <person name="Yang L."/>
            <person name="Yao Z."/>
            <person name="Ying F."/>
            <person name="Zhai J."/>
            <person name="Zhou L."/>
            <person name="Zuber A."/>
            <person name="Denarie J."/>
            <person name="Dixon R.A."/>
            <person name="May G.D."/>
            <person name="Schwartz D.C."/>
            <person name="Rogers J."/>
            <person name="Quetier F."/>
            <person name="Town C.D."/>
            <person name="Roe B.A."/>
        </authorList>
    </citation>
    <scope>NUCLEOTIDE SEQUENCE [LARGE SCALE GENOMIC DNA]</scope>
    <source>
        <strain evidence="2">A17</strain>
        <strain evidence="3 4">cv. Jemalong A17</strain>
    </source>
</reference>
<name>A0A072UTV5_MEDTR</name>
<dbReference type="Pfam" id="PF00112">
    <property type="entry name" value="Peptidase_C1"/>
    <property type="match status" value="1"/>
</dbReference>
<dbReference type="Proteomes" id="UP000002051">
    <property type="component" value="Chromosome 4"/>
</dbReference>
<reference evidence="2 4" key="2">
    <citation type="journal article" date="2014" name="BMC Genomics">
        <title>An improved genome release (version Mt4.0) for the model legume Medicago truncatula.</title>
        <authorList>
            <person name="Tang H."/>
            <person name="Krishnakumar V."/>
            <person name="Bidwell S."/>
            <person name="Rosen B."/>
            <person name="Chan A."/>
            <person name="Zhou S."/>
            <person name="Gentzbittel L."/>
            <person name="Childs K.L."/>
            <person name="Yandell M."/>
            <person name="Gundlach H."/>
            <person name="Mayer K.F."/>
            <person name="Schwartz D.C."/>
            <person name="Town C.D."/>
        </authorList>
    </citation>
    <scope>GENOME REANNOTATION</scope>
    <source>
        <strain evidence="2">A17</strain>
        <strain evidence="3 4">cv. Jemalong A17</strain>
    </source>
</reference>
<accession>A0A072UTV5</accession>
<evidence type="ECO:0000313" key="2">
    <source>
        <dbReference type="EMBL" id="KEH32508.1"/>
    </source>
</evidence>
<organism evidence="2 4">
    <name type="scientific">Medicago truncatula</name>
    <name type="common">Barrel medic</name>
    <name type="synonym">Medicago tribuloides</name>
    <dbReference type="NCBI Taxonomy" id="3880"/>
    <lineage>
        <taxon>Eukaryota</taxon>
        <taxon>Viridiplantae</taxon>
        <taxon>Streptophyta</taxon>
        <taxon>Embryophyta</taxon>
        <taxon>Tracheophyta</taxon>
        <taxon>Spermatophyta</taxon>
        <taxon>Magnoliopsida</taxon>
        <taxon>eudicotyledons</taxon>
        <taxon>Gunneridae</taxon>
        <taxon>Pentapetalae</taxon>
        <taxon>rosids</taxon>
        <taxon>fabids</taxon>
        <taxon>Fabales</taxon>
        <taxon>Fabaceae</taxon>
        <taxon>Papilionoideae</taxon>
        <taxon>50 kb inversion clade</taxon>
        <taxon>NPAAA clade</taxon>
        <taxon>Hologalegina</taxon>
        <taxon>IRL clade</taxon>
        <taxon>Trifolieae</taxon>
        <taxon>Medicago</taxon>
    </lineage>
</organism>
<protein>
    <submittedName>
        <fullName evidence="2">Papain family cysteine protease</fullName>
    </submittedName>
</protein>
<proteinExistence type="predicted"/>
<evidence type="ECO:0000259" key="1">
    <source>
        <dbReference type="Pfam" id="PF00112"/>
    </source>
</evidence>
<dbReference type="EMBL" id="CM001220">
    <property type="protein sequence ID" value="KEH32508.1"/>
    <property type="molecule type" value="Genomic_DNA"/>
</dbReference>
<dbReference type="GO" id="GO:0006508">
    <property type="term" value="P:proteolysis"/>
    <property type="evidence" value="ECO:0007669"/>
    <property type="project" value="UniProtKB-KW"/>
</dbReference>
<dbReference type="Gene3D" id="3.90.70.10">
    <property type="entry name" value="Cysteine proteinases"/>
    <property type="match status" value="1"/>
</dbReference>
<dbReference type="EnsemblPlants" id="KEH32508">
    <property type="protein sequence ID" value="KEH32508"/>
    <property type="gene ID" value="MTR_4g126080"/>
</dbReference>
<keyword evidence="2" id="KW-0378">Hydrolase</keyword>
<dbReference type="HOGENOM" id="CLU_1637911_0_0_1"/>
<feature type="domain" description="Peptidase C1A papain C-terminal" evidence="1">
    <location>
        <begin position="42"/>
        <end position="157"/>
    </location>
</feature>
<sequence length="162" mass="18502">MAADQISMINSHTLRGFTIEIPKDVFDSFETRSFTKLCSPLLIDWRSIIILPKVPLQRAATDSCWAVATVVAIEAKYAILTGKQIKFSSQELLDCYPNTCLGWTHVAHMYAKYIGLSPEENYIWEEKHGLICRCKNGRKVRITGFSSVKRKFEYHFMHAPAV</sequence>
<evidence type="ECO:0000313" key="3">
    <source>
        <dbReference type="EnsemblPlants" id="KEH32508"/>
    </source>
</evidence>
<dbReference type="AlphaFoldDB" id="A0A072UTV5"/>